<keyword evidence="3" id="KW-1185">Reference proteome</keyword>
<proteinExistence type="predicted"/>
<evidence type="ECO:0000313" key="3">
    <source>
        <dbReference type="Proteomes" id="UP001595640"/>
    </source>
</evidence>
<name>A0ABV7LY26_9GAMM</name>
<dbReference type="RefSeq" id="WP_019018874.1">
    <property type="nucleotide sequence ID" value="NZ_BMXD01000005.1"/>
</dbReference>
<evidence type="ECO:0008006" key="4">
    <source>
        <dbReference type="Google" id="ProtNLM"/>
    </source>
</evidence>
<feature type="chain" id="PRO_5045730545" description="Secreted protein" evidence="1">
    <location>
        <begin position="20"/>
        <end position="72"/>
    </location>
</feature>
<feature type="signal peptide" evidence="1">
    <location>
        <begin position="1"/>
        <end position="19"/>
    </location>
</feature>
<protein>
    <recommendedName>
        <fullName evidence="4">Secreted protein</fullName>
    </recommendedName>
</protein>
<sequence length="72" mass="7579">MKWTFASAGVLSAVMLALSYTTDVVPEPPDTVEIEPEQVQGEIEEVAEEANEAVDKMMPGAVAKEGGIGSLN</sequence>
<gene>
    <name evidence="2" type="ORF">ACFOEI_05585</name>
</gene>
<accession>A0ABV7LY26</accession>
<dbReference type="Proteomes" id="UP001595640">
    <property type="component" value="Unassembled WGS sequence"/>
</dbReference>
<organism evidence="2 3">
    <name type="scientific">Modicisalibacter luteus</name>
    <dbReference type="NCBI Taxonomy" id="453962"/>
    <lineage>
        <taxon>Bacteria</taxon>
        <taxon>Pseudomonadati</taxon>
        <taxon>Pseudomonadota</taxon>
        <taxon>Gammaproteobacteria</taxon>
        <taxon>Oceanospirillales</taxon>
        <taxon>Halomonadaceae</taxon>
        <taxon>Modicisalibacter</taxon>
    </lineage>
</organism>
<dbReference type="EMBL" id="JBHRUH010000011">
    <property type="protein sequence ID" value="MFC3291531.1"/>
    <property type="molecule type" value="Genomic_DNA"/>
</dbReference>
<keyword evidence="1" id="KW-0732">Signal</keyword>
<evidence type="ECO:0000313" key="2">
    <source>
        <dbReference type="EMBL" id="MFC3291531.1"/>
    </source>
</evidence>
<evidence type="ECO:0000256" key="1">
    <source>
        <dbReference type="SAM" id="SignalP"/>
    </source>
</evidence>
<comment type="caution">
    <text evidence="2">The sequence shown here is derived from an EMBL/GenBank/DDBJ whole genome shotgun (WGS) entry which is preliminary data.</text>
</comment>
<reference evidence="3" key="1">
    <citation type="journal article" date="2019" name="Int. J. Syst. Evol. Microbiol.">
        <title>The Global Catalogue of Microorganisms (GCM) 10K type strain sequencing project: providing services to taxonomists for standard genome sequencing and annotation.</title>
        <authorList>
            <consortium name="The Broad Institute Genomics Platform"/>
            <consortium name="The Broad Institute Genome Sequencing Center for Infectious Disease"/>
            <person name="Wu L."/>
            <person name="Ma J."/>
        </authorList>
    </citation>
    <scope>NUCLEOTIDE SEQUENCE [LARGE SCALE GENOMIC DNA]</scope>
    <source>
        <strain evidence="3">KCTC 12847</strain>
    </source>
</reference>